<name>A0A7D9HEZ5_PARCT</name>
<accession>A0A7D9HEZ5</accession>
<comment type="caution">
    <text evidence="1">The sequence shown here is derived from an EMBL/GenBank/DDBJ whole genome shotgun (WGS) entry which is preliminary data.</text>
</comment>
<evidence type="ECO:0000313" key="2">
    <source>
        <dbReference type="Proteomes" id="UP001152795"/>
    </source>
</evidence>
<protein>
    <submittedName>
        <fullName evidence="1">Uncharacterized protein</fullName>
    </submittedName>
</protein>
<evidence type="ECO:0000313" key="1">
    <source>
        <dbReference type="EMBL" id="CAB3983034.1"/>
    </source>
</evidence>
<sequence length="75" mass="8191">MDAQNNLLVKFADDITTSAPVKSGSDSAEAEVESIQNWSEANQMTLNLSKTWEMVVHCGSMKPLPAPIVTTDCRH</sequence>
<gene>
    <name evidence="1" type="ORF">PACLA_8A052418</name>
</gene>
<dbReference type="Proteomes" id="UP001152795">
    <property type="component" value="Unassembled WGS sequence"/>
</dbReference>
<dbReference type="EMBL" id="CACRXK020000568">
    <property type="protein sequence ID" value="CAB3983034.1"/>
    <property type="molecule type" value="Genomic_DNA"/>
</dbReference>
<proteinExistence type="predicted"/>
<organism evidence="1 2">
    <name type="scientific">Paramuricea clavata</name>
    <name type="common">Red gorgonian</name>
    <name type="synonym">Violescent sea-whip</name>
    <dbReference type="NCBI Taxonomy" id="317549"/>
    <lineage>
        <taxon>Eukaryota</taxon>
        <taxon>Metazoa</taxon>
        <taxon>Cnidaria</taxon>
        <taxon>Anthozoa</taxon>
        <taxon>Octocorallia</taxon>
        <taxon>Malacalcyonacea</taxon>
        <taxon>Plexauridae</taxon>
        <taxon>Paramuricea</taxon>
    </lineage>
</organism>
<keyword evidence="2" id="KW-1185">Reference proteome</keyword>
<reference evidence="1" key="1">
    <citation type="submission" date="2020-04" db="EMBL/GenBank/DDBJ databases">
        <authorList>
            <person name="Alioto T."/>
            <person name="Alioto T."/>
            <person name="Gomez Garrido J."/>
        </authorList>
    </citation>
    <scope>NUCLEOTIDE SEQUENCE</scope>
    <source>
        <strain evidence="1">A484AB</strain>
    </source>
</reference>
<dbReference type="AlphaFoldDB" id="A0A7D9HEZ5"/>